<dbReference type="RefSeq" id="XP_036536502.1">
    <property type="nucleotide sequence ID" value="XM_036686341.1"/>
</dbReference>
<evidence type="ECO:0000313" key="2">
    <source>
        <dbReference type="Proteomes" id="UP000547976"/>
    </source>
</evidence>
<name>A0A8H5PT64_GIBSU</name>
<dbReference type="AlphaFoldDB" id="A0A8H5PT64"/>
<dbReference type="OrthoDB" id="5098759at2759"/>
<accession>A0A8H5PT64</accession>
<sequence>MSSLATEFKKAWPVHTDLNKEVVQAVRLVLCAEQVGGSIVLASLPRSCIFYFLELCQLLITPDDDGANIKV</sequence>
<keyword evidence="2" id="KW-1185">Reference proteome</keyword>
<organism evidence="1 2">
    <name type="scientific">Gibberella subglutinans</name>
    <name type="common">Fusarium subglutinans</name>
    <dbReference type="NCBI Taxonomy" id="42677"/>
    <lineage>
        <taxon>Eukaryota</taxon>
        <taxon>Fungi</taxon>
        <taxon>Dikarya</taxon>
        <taxon>Ascomycota</taxon>
        <taxon>Pezizomycotina</taxon>
        <taxon>Sordariomycetes</taxon>
        <taxon>Hypocreomycetidae</taxon>
        <taxon>Hypocreales</taxon>
        <taxon>Nectriaceae</taxon>
        <taxon>Fusarium</taxon>
        <taxon>Fusarium fujikuroi species complex</taxon>
    </lineage>
</organism>
<dbReference type="GeneID" id="59321059"/>
<proteinExistence type="predicted"/>
<dbReference type="Proteomes" id="UP000547976">
    <property type="component" value="Unassembled WGS sequence"/>
</dbReference>
<evidence type="ECO:0000313" key="1">
    <source>
        <dbReference type="EMBL" id="KAF5601808.1"/>
    </source>
</evidence>
<reference evidence="1 2" key="1">
    <citation type="submission" date="2020-05" db="EMBL/GenBank/DDBJ databases">
        <title>Identification and distribution of gene clusters putatively required for synthesis of sphingolipid metabolism inhibitors in phylogenetically diverse species of the filamentous fungus Fusarium.</title>
        <authorList>
            <person name="Kim H.-S."/>
            <person name="Busman M."/>
            <person name="Brown D.W."/>
            <person name="Divon H."/>
            <person name="Uhlig S."/>
            <person name="Proctor R.H."/>
        </authorList>
    </citation>
    <scope>NUCLEOTIDE SEQUENCE [LARGE SCALE GENOMIC DNA]</scope>
    <source>
        <strain evidence="1 2">NRRL 66333</strain>
    </source>
</reference>
<dbReference type="EMBL" id="JAAOAV010000106">
    <property type="protein sequence ID" value="KAF5601808.1"/>
    <property type="molecule type" value="Genomic_DNA"/>
</dbReference>
<protein>
    <submittedName>
        <fullName evidence="1">Uncharacterized protein</fullName>
    </submittedName>
</protein>
<comment type="caution">
    <text evidence="1">The sequence shown here is derived from an EMBL/GenBank/DDBJ whole genome shotgun (WGS) entry which is preliminary data.</text>
</comment>
<gene>
    <name evidence="1" type="ORF">FSUBG_7980</name>
</gene>